<sequence>MGHVSHETGRSTYADPRGVRTRDDFATFLDEVSADLRGSGAAEWENGTLERFLDAFAAVAGACTVDPPGQVQERPSWALFAELVRAATYYE</sequence>
<organism evidence="2 3">
    <name type="scientific">Pilimelia columellifera subsp. columellifera</name>
    <dbReference type="NCBI Taxonomy" id="706583"/>
    <lineage>
        <taxon>Bacteria</taxon>
        <taxon>Bacillati</taxon>
        <taxon>Actinomycetota</taxon>
        <taxon>Actinomycetes</taxon>
        <taxon>Micromonosporales</taxon>
        <taxon>Micromonosporaceae</taxon>
        <taxon>Pilimelia</taxon>
    </lineage>
</organism>
<reference evidence="3" key="1">
    <citation type="journal article" date="2019" name="Int. J. Syst. Evol. Microbiol.">
        <title>The Global Catalogue of Microorganisms (GCM) 10K type strain sequencing project: providing services to taxonomists for standard genome sequencing and annotation.</title>
        <authorList>
            <consortium name="The Broad Institute Genomics Platform"/>
            <consortium name="The Broad Institute Genome Sequencing Center for Infectious Disease"/>
            <person name="Wu L."/>
            <person name="Ma J."/>
        </authorList>
    </citation>
    <scope>NUCLEOTIDE SEQUENCE [LARGE SCALE GENOMIC DNA]</scope>
    <source>
        <strain evidence="3">JCM 3367</strain>
    </source>
</reference>
<evidence type="ECO:0000313" key="3">
    <source>
        <dbReference type="Proteomes" id="UP001499978"/>
    </source>
</evidence>
<feature type="domain" description="DUF7660" evidence="1">
    <location>
        <begin position="21"/>
        <end position="91"/>
    </location>
</feature>
<dbReference type="Proteomes" id="UP001499978">
    <property type="component" value="Unassembled WGS sequence"/>
</dbReference>
<gene>
    <name evidence="2" type="ORF">GCM10010201_21360</name>
</gene>
<comment type="caution">
    <text evidence="2">The sequence shown here is derived from an EMBL/GenBank/DDBJ whole genome shotgun (WGS) entry which is preliminary data.</text>
</comment>
<protein>
    <recommendedName>
        <fullName evidence="1">DUF7660 domain-containing protein</fullName>
    </recommendedName>
</protein>
<evidence type="ECO:0000313" key="2">
    <source>
        <dbReference type="EMBL" id="GAA2522905.1"/>
    </source>
</evidence>
<keyword evidence="3" id="KW-1185">Reference proteome</keyword>
<name>A0ABP6AT52_9ACTN</name>
<dbReference type="EMBL" id="BAAARY010000008">
    <property type="protein sequence ID" value="GAA2522905.1"/>
    <property type="molecule type" value="Genomic_DNA"/>
</dbReference>
<proteinExistence type="predicted"/>
<accession>A0ABP6AT52</accession>
<dbReference type="InterPro" id="IPR056077">
    <property type="entry name" value="DUF7660"/>
</dbReference>
<evidence type="ECO:0000259" key="1">
    <source>
        <dbReference type="Pfam" id="PF24693"/>
    </source>
</evidence>
<dbReference type="Pfam" id="PF24693">
    <property type="entry name" value="DUF7660"/>
    <property type="match status" value="1"/>
</dbReference>